<accession>A0A4R1P164</accession>
<evidence type="ECO:0000313" key="1">
    <source>
        <dbReference type="EMBL" id="TCL15271.1"/>
    </source>
</evidence>
<organism evidence="1 2">
    <name type="scientific">Azotobacter chroococcum</name>
    <dbReference type="NCBI Taxonomy" id="353"/>
    <lineage>
        <taxon>Bacteria</taxon>
        <taxon>Pseudomonadati</taxon>
        <taxon>Pseudomonadota</taxon>
        <taxon>Gammaproteobacteria</taxon>
        <taxon>Pseudomonadales</taxon>
        <taxon>Pseudomonadaceae</taxon>
        <taxon>Azotobacter</taxon>
    </lineage>
</organism>
<reference evidence="1 2" key="1">
    <citation type="submission" date="2019-03" db="EMBL/GenBank/DDBJ databases">
        <title>Genomic Encyclopedia of Type Strains, Phase IV (KMG-IV): sequencing the most valuable type-strain genomes for metagenomic binning, comparative biology and taxonomic classification.</title>
        <authorList>
            <person name="Goeker M."/>
        </authorList>
    </citation>
    <scope>NUCLEOTIDE SEQUENCE [LARGE SCALE GENOMIC DNA]</scope>
    <source>
        <strain evidence="1 2">DSM 2286</strain>
    </source>
</reference>
<dbReference type="EMBL" id="SMMU01000072">
    <property type="protein sequence ID" value="TCL15271.1"/>
    <property type="molecule type" value="Genomic_DNA"/>
</dbReference>
<sequence length="34" mass="3644">MNKAVEIAPTEKLKTVMRAIRATIVKPVPGRPGA</sequence>
<gene>
    <name evidence="1" type="ORF">EV691_1729</name>
</gene>
<comment type="caution">
    <text evidence="1">The sequence shown here is derived from an EMBL/GenBank/DDBJ whole genome shotgun (WGS) entry which is preliminary data.</text>
</comment>
<dbReference type="AlphaFoldDB" id="A0A4R1P164"/>
<name>A0A4R1P164_9GAMM</name>
<protein>
    <submittedName>
        <fullName evidence="1">Uncharacterized protein</fullName>
    </submittedName>
</protein>
<proteinExistence type="predicted"/>
<dbReference type="Proteomes" id="UP000295169">
    <property type="component" value="Unassembled WGS sequence"/>
</dbReference>
<evidence type="ECO:0000313" key="2">
    <source>
        <dbReference type="Proteomes" id="UP000295169"/>
    </source>
</evidence>